<dbReference type="AlphaFoldDB" id="A0A5C5C4L5"/>
<dbReference type="EMBL" id="VEVP01000006">
    <property type="protein sequence ID" value="TNU93937.1"/>
    <property type="molecule type" value="Genomic_DNA"/>
</dbReference>
<dbReference type="Proteomes" id="UP000312594">
    <property type="component" value="Unassembled WGS sequence"/>
</dbReference>
<evidence type="ECO:0000313" key="1">
    <source>
        <dbReference type="EMBL" id="TNU93937.1"/>
    </source>
</evidence>
<name>A0A5C5C4L5_EGGLN</name>
<proteinExistence type="predicted"/>
<evidence type="ECO:0000313" key="2">
    <source>
        <dbReference type="Proteomes" id="UP000312594"/>
    </source>
</evidence>
<protein>
    <submittedName>
        <fullName evidence="1">Uncharacterized protein</fullName>
    </submittedName>
</protein>
<accession>A0A5C5C4L5</accession>
<comment type="caution">
    <text evidence="1">The sequence shown here is derived from an EMBL/GenBank/DDBJ whole genome shotgun (WGS) entry which is preliminary data.</text>
</comment>
<organism evidence="1 2">
    <name type="scientific">Eggerthella lenta</name>
    <name type="common">Eubacterium lentum</name>
    <dbReference type="NCBI Taxonomy" id="84112"/>
    <lineage>
        <taxon>Bacteria</taxon>
        <taxon>Bacillati</taxon>
        <taxon>Actinomycetota</taxon>
        <taxon>Coriobacteriia</taxon>
        <taxon>Eggerthellales</taxon>
        <taxon>Eggerthellaceae</taxon>
        <taxon>Eggerthella</taxon>
    </lineage>
</organism>
<gene>
    <name evidence="1" type="ORF">FIC87_03965</name>
</gene>
<sequence>MDDGKHARSWRDDYRKLREFAAATEGIRLAPRSLTVPSEARGGFFGLVEQVQLGLARDVLGDEAKRVREAASRCADVRKRMLASSGLGAFHLAPTLESLLADADKTLAKPAFALVLDAVQGGLDEGALEEAAKSALPPFAASMFRNAYEAWAYFGVIEALGPAKFYAVSSPDTEEAHAVPAEEVWAASQATSPERRIPEAVFETKDGRVFAMKNEAARELDYYGVKIERRRDSSAGGNTAGLVGHRVLLLYRLDAVEDVAVTVDRQKRVQTPIDLLVEVLEPNDMGYPAYVSRFVERVNAARSRRPVQVVTFDESGEFPAGLLEDDSVAPIERRTVGFDEGKLADIARLLND</sequence>
<reference evidence="1 2" key="1">
    <citation type="journal article" date="2005" name="Appl. Environ. Microbiol.">
        <title>Intestinal bacterial communities that produce active estrogen-like compounds enterodiol and enterolactone in humans.</title>
        <authorList>
            <person name="Clavel T."/>
            <person name="Henderson G."/>
            <person name="Alpert C.A."/>
            <person name="Philippe C."/>
            <person name="Rigottier-Gois L."/>
            <person name="Dore J."/>
            <person name="Blaut M."/>
        </authorList>
    </citation>
    <scope>NUCLEOTIDE SEQUENCE [LARGE SCALE GENOMIC DNA]</scope>
    <source>
        <strain evidence="1 2">SECO-MT75m2</strain>
    </source>
</reference>
<dbReference type="RefSeq" id="WP_139912217.1">
    <property type="nucleotide sequence ID" value="NZ_JAQCRY010000001.1"/>
</dbReference>